<protein>
    <submittedName>
        <fullName evidence="9">MFS transporter</fullName>
    </submittedName>
</protein>
<evidence type="ECO:0000256" key="3">
    <source>
        <dbReference type="ARBA" id="ARBA00022475"/>
    </source>
</evidence>
<name>A0ABV5WCG8_9BACI</name>
<dbReference type="EMBL" id="JBHMAF010000020">
    <property type="protein sequence ID" value="MFB9758081.1"/>
    <property type="molecule type" value="Genomic_DNA"/>
</dbReference>
<evidence type="ECO:0000256" key="4">
    <source>
        <dbReference type="ARBA" id="ARBA00022692"/>
    </source>
</evidence>
<dbReference type="InterPro" id="IPR036259">
    <property type="entry name" value="MFS_trans_sf"/>
</dbReference>
<accession>A0ABV5WCG8</accession>
<dbReference type="SUPFAM" id="SSF103473">
    <property type="entry name" value="MFS general substrate transporter"/>
    <property type="match status" value="1"/>
</dbReference>
<feature type="transmembrane region" description="Helical" evidence="7">
    <location>
        <begin position="329"/>
        <end position="349"/>
    </location>
</feature>
<keyword evidence="2" id="KW-0813">Transport</keyword>
<feature type="transmembrane region" description="Helical" evidence="7">
    <location>
        <begin position="232"/>
        <end position="249"/>
    </location>
</feature>
<feature type="transmembrane region" description="Helical" evidence="7">
    <location>
        <begin position="105"/>
        <end position="125"/>
    </location>
</feature>
<comment type="caution">
    <text evidence="9">The sequence shown here is derived from an EMBL/GenBank/DDBJ whole genome shotgun (WGS) entry which is preliminary data.</text>
</comment>
<gene>
    <name evidence="9" type="ORF">ACFFMS_05950</name>
</gene>
<feature type="transmembrane region" description="Helical" evidence="7">
    <location>
        <begin position="200"/>
        <end position="220"/>
    </location>
</feature>
<dbReference type="RefSeq" id="WP_379948321.1">
    <property type="nucleotide sequence ID" value="NZ_JBHMAF010000020.1"/>
</dbReference>
<reference evidence="9 10" key="1">
    <citation type="submission" date="2024-09" db="EMBL/GenBank/DDBJ databases">
        <authorList>
            <person name="Sun Q."/>
            <person name="Mori K."/>
        </authorList>
    </citation>
    <scope>NUCLEOTIDE SEQUENCE [LARGE SCALE GENOMIC DNA]</scope>
    <source>
        <strain evidence="9 10">JCM 11201</strain>
    </source>
</reference>
<evidence type="ECO:0000259" key="8">
    <source>
        <dbReference type="PROSITE" id="PS50850"/>
    </source>
</evidence>
<dbReference type="Gene3D" id="1.20.1720.10">
    <property type="entry name" value="Multidrug resistance protein D"/>
    <property type="match status" value="1"/>
</dbReference>
<dbReference type="InterPro" id="IPR011701">
    <property type="entry name" value="MFS"/>
</dbReference>
<dbReference type="InterPro" id="IPR020846">
    <property type="entry name" value="MFS_dom"/>
</dbReference>
<dbReference type="Pfam" id="PF07690">
    <property type="entry name" value="MFS_1"/>
    <property type="match status" value="1"/>
</dbReference>
<evidence type="ECO:0000313" key="9">
    <source>
        <dbReference type="EMBL" id="MFB9758081.1"/>
    </source>
</evidence>
<evidence type="ECO:0000256" key="5">
    <source>
        <dbReference type="ARBA" id="ARBA00022989"/>
    </source>
</evidence>
<dbReference type="PRINTS" id="PR01036">
    <property type="entry name" value="TCRTETB"/>
</dbReference>
<dbReference type="PROSITE" id="PS50850">
    <property type="entry name" value="MFS"/>
    <property type="match status" value="1"/>
</dbReference>
<dbReference type="CDD" id="cd17321">
    <property type="entry name" value="MFS_MMR_MDR_like"/>
    <property type="match status" value="1"/>
</dbReference>
<feature type="transmembrane region" description="Helical" evidence="7">
    <location>
        <begin position="544"/>
        <end position="562"/>
    </location>
</feature>
<evidence type="ECO:0000313" key="10">
    <source>
        <dbReference type="Proteomes" id="UP001589609"/>
    </source>
</evidence>
<keyword evidence="10" id="KW-1185">Reference proteome</keyword>
<keyword evidence="3" id="KW-1003">Cell membrane</keyword>
<feature type="transmembrane region" description="Helical" evidence="7">
    <location>
        <begin position="361"/>
        <end position="383"/>
    </location>
</feature>
<keyword evidence="4 7" id="KW-0812">Transmembrane</keyword>
<feature type="transmembrane region" description="Helical" evidence="7">
    <location>
        <begin position="15"/>
        <end position="39"/>
    </location>
</feature>
<feature type="transmembrane region" description="Helical" evidence="7">
    <location>
        <begin position="80"/>
        <end position="99"/>
    </location>
</feature>
<dbReference type="NCBIfam" id="TIGR00711">
    <property type="entry name" value="efflux_EmrB"/>
    <property type="match status" value="1"/>
</dbReference>
<evidence type="ECO:0000256" key="6">
    <source>
        <dbReference type="ARBA" id="ARBA00023136"/>
    </source>
</evidence>
<keyword evidence="6 7" id="KW-0472">Membrane</keyword>
<comment type="subcellular location">
    <subcellularLocation>
        <location evidence="1">Cell membrane</location>
        <topology evidence="1">Multi-pass membrane protein</topology>
    </subcellularLocation>
</comment>
<evidence type="ECO:0000256" key="7">
    <source>
        <dbReference type="SAM" id="Phobius"/>
    </source>
</evidence>
<sequence length="577" mass="63033">MTNQPTVQYGGLKQVFAVSLGLFLVFLDSTVVNIALPTIIEDYGITLSVASWIINAFVLTLAVLLVTFGKLADMFGRSRFFLIGLVIFTISSFFCGIAPNEEVLIVARVLQGIGGAMIIPASMMLVRTAVPPEKTGLAMGIWGAVGALAVAVGPSLGGVVTEYINWRWVFYINVPVVVLSYPFIRIAFKGHHDVRTPFSIDFWGIATLSAGLYFLTYAILQGEELGWTSQVIYLYFGISLVSALLFVLIERKVRQPLVDFTIFQNRHYVGGILSNFLGGVLLMGTLILLPIYFTQVKGYDTLQSSFLITPLSAVMLVVAPMIGRLIDRIGYFMPMVLGYIFTVAGFALLVNLDANASLKHLVFVMIVLGTGLGIIMVTSVTVCTASVSDKHVSLGSGIFATSRNMGGAIGVSLFVSLTLSFLNTYSSEIVDEGITRFQKAELPSQVTEQAIARLEKQRSNFFEEAKKLGEFKISAEFRQQTIVKKKQEVLQTLPQGAQLPPQAEKEIETKVDAELQSIEKEVNDIQGDIRDDAETYLVKAMTKAFWSGLILAVVCSGSLLFLRKRAVDAALDTAVTE</sequence>
<dbReference type="Proteomes" id="UP001589609">
    <property type="component" value="Unassembled WGS sequence"/>
</dbReference>
<dbReference type="Gene3D" id="1.20.1250.20">
    <property type="entry name" value="MFS general substrate transporter like domains"/>
    <property type="match status" value="1"/>
</dbReference>
<feature type="transmembrane region" description="Helical" evidence="7">
    <location>
        <begin position="137"/>
        <end position="156"/>
    </location>
</feature>
<keyword evidence="5 7" id="KW-1133">Transmembrane helix</keyword>
<feature type="transmembrane region" description="Helical" evidence="7">
    <location>
        <begin position="404"/>
        <end position="422"/>
    </location>
</feature>
<dbReference type="PANTHER" id="PTHR42718">
    <property type="entry name" value="MAJOR FACILITATOR SUPERFAMILY MULTIDRUG TRANSPORTER MFSC"/>
    <property type="match status" value="1"/>
</dbReference>
<feature type="transmembrane region" description="Helical" evidence="7">
    <location>
        <begin position="168"/>
        <end position="188"/>
    </location>
</feature>
<dbReference type="PANTHER" id="PTHR42718:SF46">
    <property type="entry name" value="BLR6921 PROTEIN"/>
    <property type="match status" value="1"/>
</dbReference>
<evidence type="ECO:0000256" key="2">
    <source>
        <dbReference type="ARBA" id="ARBA00022448"/>
    </source>
</evidence>
<organism evidence="9 10">
    <name type="scientific">Ectobacillus funiculus</name>
    <dbReference type="NCBI Taxonomy" id="137993"/>
    <lineage>
        <taxon>Bacteria</taxon>
        <taxon>Bacillati</taxon>
        <taxon>Bacillota</taxon>
        <taxon>Bacilli</taxon>
        <taxon>Bacillales</taxon>
        <taxon>Bacillaceae</taxon>
        <taxon>Ectobacillus</taxon>
    </lineage>
</organism>
<feature type="domain" description="Major facilitator superfamily (MFS) profile" evidence="8">
    <location>
        <begin position="14"/>
        <end position="443"/>
    </location>
</feature>
<feature type="transmembrane region" description="Helical" evidence="7">
    <location>
        <begin position="45"/>
        <end position="68"/>
    </location>
</feature>
<proteinExistence type="predicted"/>
<feature type="transmembrane region" description="Helical" evidence="7">
    <location>
        <begin position="305"/>
        <end position="322"/>
    </location>
</feature>
<feature type="transmembrane region" description="Helical" evidence="7">
    <location>
        <begin position="269"/>
        <end position="293"/>
    </location>
</feature>
<dbReference type="InterPro" id="IPR004638">
    <property type="entry name" value="EmrB-like"/>
</dbReference>
<evidence type="ECO:0000256" key="1">
    <source>
        <dbReference type="ARBA" id="ARBA00004651"/>
    </source>
</evidence>